<dbReference type="InterPro" id="IPR007197">
    <property type="entry name" value="rSAM"/>
</dbReference>
<keyword evidence="4" id="KW-0479">Metal-binding</keyword>
<protein>
    <submittedName>
        <fullName evidence="8">Anaerobic ribonucleoside triphosphate reductase activating protein NrdG2</fullName>
    </submittedName>
</protein>
<evidence type="ECO:0000259" key="7">
    <source>
        <dbReference type="PROSITE" id="PS51918"/>
    </source>
</evidence>
<dbReference type="SFLD" id="SFLDS00029">
    <property type="entry name" value="Radical_SAM"/>
    <property type="match status" value="1"/>
</dbReference>
<proteinExistence type="predicted"/>
<dbReference type="InterPro" id="IPR058240">
    <property type="entry name" value="rSAM_sf"/>
</dbReference>
<dbReference type="EMBL" id="KC246771">
    <property type="protein sequence ID" value="AHF23683.1"/>
    <property type="molecule type" value="Genomic_DNA"/>
</dbReference>
<dbReference type="Pfam" id="PF04055">
    <property type="entry name" value="Radical_SAM"/>
    <property type="match status" value="1"/>
</dbReference>
<dbReference type="SFLD" id="SFLDG01094">
    <property type="entry name" value="Uncharacterised_Radical_SAM_Su"/>
    <property type="match status" value="1"/>
</dbReference>
<feature type="domain" description="Radical SAM core" evidence="7">
    <location>
        <begin position="13"/>
        <end position="232"/>
    </location>
</feature>
<accession>W0FGC9</accession>
<dbReference type="NCBIfam" id="TIGR02495">
    <property type="entry name" value="NrdG2"/>
    <property type="match status" value="1"/>
</dbReference>
<dbReference type="InterPro" id="IPR012840">
    <property type="entry name" value="NrdG2"/>
</dbReference>
<evidence type="ECO:0000256" key="2">
    <source>
        <dbReference type="ARBA" id="ARBA00022485"/>
    </source>
</evidence>
<dbReference type="InterPro" id="IPR013785">
    <property type="entry name" value="Aldolase_TIM"/>
</dbReference>
<evidence type="ECO:0000256" key="1">
    <source>
        <dbReference type="ARBA" id="ARBA00001966"/>
    </source>
</evidence>
<dbReference type="GO" id="GO:0046872">
    <property type="term" value="F:metal ion binding"/>
    <property type="evidence" value="ECO:0007669"/>
    <property type="project" value="UniProtKB-KW"/>
</dbReference>
<evidence type="ECO:0000313" key="8">
    <source>
        <dbReference type="EMBL" id="AHF23683.1"/>
    </source>
</evidence>
<dbReference type="GO" id="GO:0003824">
    <property type="term" value="F:catalytic activity"/>
    <property type="evidence" value="ECO:0007669"/>
    <property type="project" value="InterPro"/>
</dbReference>
<keyword evidence="5" id="KW-0408">Iron</keyword>
<dbReference type="PANTHER" id="PTHR30352">
    <property type="entry name" value="PYRUVATE FORMATE-LYASE-ACTIVATING ENZYME"/>
    <property type="match status" value="1"/>
</dbReference>
<keyword evidence="6" id="KW-0411">Iron-sulfur</keyword>
<evidence type="ECO:0000256" key="4">
    <source>
        <dbReference type="ARBA" id="ARBA00022723"/>
    </source>
</evidence>
<organism evidence="8">
    <name type="scientific">uncultured bacterium Contig1532b</name>
    <dbReference type="NCBI Taxonomy" id="1393450"/>
    <lineage>
        <taxon>Bacteria</taxon>
        <taxon>environmental samples</taxon>
    </lineage>
</organism>
<keyword evidence="3" id="KW-0949">S-adenosyl-L-methionine</keyword>
<comment type="cofactor">
    <cofactor evidence="1">
        <name>[4Fe-4S] cluster</name>
        <dbReference type="ChEBI" id="CHEBI:49883"/>
    </cofactor>
</comment>
<name>W0FGC9_9BACT</name>
<keyword evidence="2" id="KW-0004">4Fe-4S</keyword>
<evidence type="ECO:0000256" key="5">
    <source>
        <dbReference type="ARBA" id="ARBA00023004"/>
    </source>
</evidence>
<dbReference type="PANTHER" id="PTHR30352:SF13">
    <property type="entry name" value="GLYCYL-RADICAL ENZYME ACTIVATING ENZYME YJJW-RELATED"/>
    <property type="match status" value="1"/>
</dbReference>
<evidence type="ECO:0000256" key="6">
    <source>
        <dbReference type="ARBA" id="ARBA00023014"/>
    </source>
</evidence>
<dbReference type="SUPFAM" id="SSF102114">
    <property type="entry name" value="Radical SAM enzymes"/>
    <property type="match status" value="1"/>
</dbReference>
<sequence>MVLGGIQKVTLLDFPGKVACTVFTVGCNMRCPFCHNPGLVNAIGPTMPEEEFWEFLEGRKKLLDGVCITGGEPLIHDDIEDFIIRIRDMGFEVKLDTNGSFPDRLKSILDKGLVEYVAVDIKNTIERYPMTVGVPGFDTESIKRSIRIIEESGIDHEFRTTVVGGLHRSEDFGEIAELIAGSDKYFLQAFKDTGDLVSDNGSEGKQETRYEAPSREELDKMLENARRVIPGAKIRGEE</sequence>
<dbReference type="InterPro" id="IPR034457">
    <property type="entry name" value="Organic_radical-activating"/>
</dbReference>
<dbReference type="GO" id="GO:0051539">
    <property type="term" value="F:4 iron, 4 sulfur cluster binding"/>
    <property type="evidence" value="ECO:0007669"/>
    <property type="project" value="UniProtKB-KW"/>
</dbReference>
<reference evidence="8" key="1">
    <citation type="journal article" date="2013" name="PLoS ONE">
        <title>Metagenomic insights into the carbohydrate-active enzymes carried by the microorganisms adhering to solid digesta in the rumen of cows.</title>
        <authorList>
            <person name="Wang L."/>
            <person name="Hatem A."/>
            <person name="Catalyurek U.V."/>
            <person name="Morrison M."/>
            <person name="Yu Z."/>
        </authorList>
    </citation>
    <scope>NUCLEOTIDE SEQUENCE</scope>
</reference>
<dbReference type="CDD" id="cd01335">
    <property type="entry name" value="Radical_SAM"/>
    <property type="match status" value="1"/>
</dbReference>
<evidence type="ECO:0000256" key="3">
    <source>
        <dbReference type="ARBA" id="ARBA00022691"/>
    </source>
</evidence>
<dbReference type="Gene3D" id="3.20.20.70">
    <property type="entry name" value="Aldolase class I"/>
    <property type="match status" value="1"/>
</dbReference>
<dbReference type="AlphaFoldDB" id="W0FGC9"/>
<dbReference type="PROSITE" id="PS51918">
    <property type="entry name" value="RADICAL_SAM"/>
    <property type="match status" value="1"/>
</dbReference>